<dbReference type="CDD" id="cd02440">
    <property type="entry name" value="AdoMet_MTases"/>
    <property type="match status" value="1"/>
</dbReference>
<dbReference type="Proteomes" id="UP001150925">
    <property type="component" value="Unassembled WGS sequence"/>
</dbReference>
<comment type="caution">
    <text evidence="1">The sequence shown here is derived from an EMBL/GenBank/DDBJ whole genome shotgun (WGS) entry which is preliminary data.</text>
</comment>
<keyword evidence="2" id="KW-1185">Reference proteome</keyword>
<dbReference type="PANTHER" id="PTHR14614">
    <property type="entry name" value="HEPATOCELLULAR CARCINOMA-ASSOCIATED ANTIGEN"/>
    <property type="match status" value="1"/>
</dbReference>
<evidence type="ECO:0000313" key="1">
    <source>
        <dbReference type="EMBL" id="KAJ1968993.1"/>
    </source>
</evidence>
<dbReference type="Pfam" id="PF10294">
    <property type="entry name" value="Methyltransf_16"/>
    <property type="match status" value="1"/>
</dbReference>
<proteinExistence type="predicted"/>
<sequence length="350" mass="38927">MESTFAANTPDGRTTSEGPLAAVQALRRQLLQMVPVNQLTLMVDSTVLTSEDFQHQIASLLVTDCQLRAQRPAPDYLRRFLKWYLDQVERTGTQALDETLLDLYLQFLVHKDPGTTPPATTCYKTYILPKDTVGSTELAVTVQEDQTLVAHGTTGLRTWEAGLRLTEYVIWKAERLIRGKPVLELGSGTGLVGIWCGLLGATSVTLSDYHPVVLDRLLTNVALNPPSDGSAPATHVVTLDWLEWNDAKAETYRGCTVLGADLVYDPSIIPALVQVLQSLVRVECTIVIASTLRNPQTFAKFQEELAQGELEAHVMTDIDEAPRYFYHDQTSQLAEFRFLCIKQVMTCMDQ</sequence>
<dbReference type="AlphaFoldDB" id="A0A9W8AZ41"/>
<dbReference type="InterPro" id="IPR019410">
    <property type="entry name" value="Methyltransf_16"/>
</dbReference>
<dbReference type="OrthoDB" id="194386at2759"/>
<name>A0A9W8AZ41_9FUNG</name>
<dbReference type="EMBL" id="JANBPY010000108">
    <property type="protein sequence ID" value="KAJ1968993.1"/>
    <property type="molecule type" value="Genomic_DNA"/>
</dbReference>
<dbReference type="SUPFAM" id="SSF53335">
    <property type="entry name" value="S-adenosyl-L-methionine-dependent methyltransferases"/>
    <property type="match status" value="1"/>
</dbReference>
<dbReference type="PANTHER" id="PTHR14614:SF130">
    <property type="entry name" value="PROTEIN-LYSINE N-METHYLTRANSFERASE EEF2KMT"/>
    <property type="match status" value="1"/>
</dbReference>
<evidence type="ECO:0000313" key="2">
    <source>
        <dbReference type="Proteomes" id="UP001150925"/>
    </source>
</evidence>
<protein>
    <submittedName>
        <fullName evidence="1">Uncharacterized protein</fullName>
    </submittedName>
</protein>
<organism evidence="1 2">
    <name type="scientific">Dispira parvispora</name>
    <dbReference type="NCBI Taxonomy" id="1520584"/>
    <lineage>
        <taxon>Eukaryota</taxon>
        <taxon>Fungi</taxon>
        <taxon>Fungi incertae sedis</taxon>
        <taxon>Zoopagomycota</taxon>
        <taxon>Kickxellomycotina</taxon>
        <taxon>Dimargaritomycetes</taxon>
        <taxon>Dimargaritales</taxon>
        <taxon>Dimargaritaceae</taxon>
        <taxon>Dispira</taxon>
    </lineage>
</organism>
<dbReference type="Gene3D" id="3.40.50.150">
    <property type="entry name" value="Vaccinia Virus protein VP39"/>
    <property type="match status" value="1"/>
</dbReference>
<dbReference type="InterPro" id="IPR029063">
    <property type="entry name" value="SAM-dependent_MTases_sf"/>
</dbReference>
<reference evidence="1" key="1">
    <citation type="submission" date="2022-07" db="EMBL/GenBank/DDBJ databases">
        <title>Phylogenomic reconstructions and comparative analyses of Kickxellomycotina fungi.</title>
        <authorList>
            <person name="Reynolds N.K."/>
            <person name="Stajich J.E."/>
            <person name="Barry K."/>
            <person name="Grigoriev I.V."/>
            <person name="Crous P."/>
            <person name="Smith M.E."/>
        </authorList>
    </citation>
    <scope>NUCLEOTIDE SEQUENCE</scope>
    <source>
        <strain evidence="1">RSA 1196</strain>
    </source>
</reference>
<gene>
    <name evidence="1" type="ORF">IWQ62_000903</name>
</gene>
<accession>A0A9W8AZ41</accession>